<reference evidence="2" key="2">
    <citation type="submission" date="2015-07" db="EMBL/GenBank/DDBJ databases">
        <title>Plasmids, circular viruses and viroids from rat gut.</title>
        <authorList>
            <person name="Jorgensen T.J."/>
            <person name="Hansen M.A."/>
            <person name="Xu Z."/>
            <person name="Tabak M.A."/>
            <person name="Sorensen S.J."/>
            <person name="Hansen L.H."/>
        </authorList>
    </citation>
    <scope>NUCLEOTIDE SEQUENCE</scope>
    <source>
        <strain evidence="2">RGFK0035</strain>
    </source>
</reference>
<evidence type="ECO:0000313" key="2">
    <source>
        <dbReference type="EMBL" id="CRY93659.1"/>
    </source>
</evidence>
<proteinExistence type="predicted"/>
<dbReference type="InterPro" id="IPR021225">
    <property type="entry name" value="Tlde1_dom"/>
</dbReference>
<evidence type="ECO:0000259" key="1">
    <source>
        <dbReference type="Pfam" id="PF10908"/>
    </source>
</evidence>
<organism evidence="2">
    <name type="scientific">uncultured prokaryote</name>
    <dbReference type="NCBI Taxonomy" id="198431"/>
    <lineage>
        <taxon>unclassified sequences</taxon>
        <taxon>environmental samples</taxon>
    </lineage>
</organism>
<feature type="domain" description="Tlde1" evidence="1">
    <location>
        <begin position="21"/>
        <end position="107"/>
    </location>
</feature>
<sequence>MAWTYYQSTGELWHQGKLVGKGYSGILTNKNNPDRQQVKGMGPIPRGTWRIGGHTTSKGPMTITLQQTSGETYGRSLFRIHGERRPPAVAGFASEGCIILGPVIRAKIIHSTDSTLEVVR</sequence>
<name>A0A0H5PWU8_9ZZZZ</name>
<protein>
    <recommendedName>
        <fullName evidence="1">Tlde1 domain-containing protein</fullName>
    </recommendedName>
</protein>
<accession>A0A0H5PWU8</accession>
<dbReference type="Pfam" id="PF10908">
    <property type="entry name" value="Tlde1_dom"/>
    <property type="match status" value="1"/>
</dbReference>
<reference evidence="2" key="1">
    <citation type="submission" date="2015-06" db="EMBL/GenBank/DDBJ databases">
        <authorList>
            <person name="Joergensen T."/>
        </authorList>
    </citation>
    <scope>NUCLEOTIDE SEQUENCE</scope>
    <source>
        <strain evidence="2">RGFK0035</strain>
    </source>
</reference>
<dbReference type="AlphaFoldDB" id="A0A0H5PWU8"/>
<dbReference type="EMBL" id="LN852729">
    <property type="protein sequence ID" value="CRY93659.1"/>
    <property type="molecule type" value="Genomic_DNA"/>
</dbReference>